<dbReference type="PROSITE" id="PS51257">
    <property type="entry name" value="PROKAR_LIPOPROTEIN"/>
    <property type="match status" value="1"/>
</dbReference>
<dbReference type="Proteomes" id="UP001082899">
    <property type="component" value="Unassembled WGS sequence"/>
</dbReference>
<evidence type="ECO:0000313" key="3">
    <source>
        <dbReference type="Proteomes" id="UP001082899"/>
    </source>
</evidence>
<organism evidence="2 3">
    <name type="scientific">Robbsia betulipollinis</name>
    <dbReference type="NCBI Taxonomy" id="2981849"/>
    <lineage>
        <taxon>Bacteria</taxon>
        <taxon>Pseudomonadati</taxon>
        <taxon>Pseudomonadota</taxon>
        <taxon>Betaproteobacteria</taxon>
        <taxon>Burkholderiales</taxon>
        <taxon>Burkholderiaceae</taxon>
        <taxon>Robbsia</taxon>
    </lineage>
</organism>
<accession>A0ABT3ZLJ7</accession>
<evidence type="ECO:0000313" key="2">
    <source>
        <dbReference type="EMBL" id="MCY0387416.1"/>
    </source>
</evidence>
<dbReference type="CDD" id="cd00146">
    <property type="entry name" value="PKD"/>
    <property type="match status" value="1"/>
</dbReference>
<dbReference type="RefSeq" id="WP_267847159.1">
    <property type="nucleotide sequence ID" value="NZ_JAPMXC010000001.1"/>
</dbReference>
<dbReference type="EMBL" id="JAPMXC010000001">
    <property type="protein sequence ID" value="MCY0387416.1"/>
    <property type="molecule type" value="Genomic_DNA"/>
</dbReference>
<feature type="signal peptide" evidence="1">
    <location>
        <begin position="1"/>
        <end position="33"/>
    </location>
</feature>
<sequence length="535" mass="55348">MKMIKRIKKFQSCMVLAMSLGLGISGCGGGNHAASATDTTSLKAGAGAAEIVFPSALFANPGAVEGFGGTIHDNPHARVMVLETNSKVAIVALELVRTDADGVALVKDIVNQYTGTPKNNIWVHSNHTITTPHEPSDAALKSLWMASLKAAITTAAQNAATSFQPATAGFGTGTSDVNENRNVLMSDGQYHIGLGGTLASNKNMTILRVNAVSSGSPIGFIISYGVKPTAIDNAGQAAGVRQISSDVPGLASTMMEQQFGAPTLFLMGASGDQTPKYDALRAVDNGGGNVTDNVDFYPIVGMTYIIQQMTALGTQMGNDAIAIAKNIAASETHQIISYDTTTFQWPDSTQDALEDLQVDSIRFGNAAFIGFKPEIDAVTEQQLQAAALQLGFSHVMLDSFLAGDAKYMPHAAAYTAPLTVEAKKTGFAVGAAEELVTTSLKLLNGFLGSSPADTTPPSALTTLSTTAATTGPVTITVSGYDDLSGVAAITTPNGTIVQGTTATYSVTTNGTYNFTVTDNAANTATIPVTVSNITP</sequence>
<gene>
    <name evidence="2" type="ORF">OVY01_09235</name>
</gene>
<keyword evidence="1" id="KW-0732">Signal</keyword>
<reference evidence="2" key="1">
    <citation type="submission" date="2022-11" db="EMBL/GenBank/DDBJ databases">
        <title>Robbsia betulipollinis sp. nov., isolated from pollen of birch (Betula pendula).</title>
        <authorList>
            <person name="Shi H."/>
            <person name="Ambika Manirajan B."/>
            <person name="Ratering S."/>
            <person name="Geissler-Plaum R."/>
            <person name="Schnell S."/>
        </authorList>
    </citation>
    <scope>NUCLEOTIDE SEQUENCE</scope>
    <source>
        <strain evidence="2">Bb-Pol-6</strain>
    </source>
</reference>
<protein>
    <submittedName>
        <fullName evidence="2">PKD domain-containing protein</fullName>
    </submittedName>
</protein>
<keyword evidence="3" id="KW-1185">Reference proteome</keyword>
<name>A0ABT3ZLJ7_9BURK</name>
<comment type="caution">
    <text evidence="2">The sequence shown here is derived from an EMBL/GenBank/DDBJ whole genome shotgun (WGS) entry which is preliminary data.</text>
</comment>
<evidence type="ECO:0000256" key="1">
    <source>
        <dbReference type="SAM" id="SignalP"/>
    </source>
</evidence>
<proteinExistence type="predicted"/>
<feature type="chain" id="PRO_5047255232" evidence="1">
    <location>
        <begin position="34"/>
        <end position="535"/>
    </location>
</feature>